<reference evidence="2" key="2">
    <citation type="submission" date="2020-10" db="UniProtKB">
        <authorList>
            <consortium name="WormBaseParasite"/>
        </authorList>
    </citation>
    <scope>IDENTIFICATION</scope>
</reference>
<name>A0A7E4URH2_PANRE</name>
<evidence type="ECO:0000313" key="2">
    <source>
        <dbReference type="WBParaSite" id="Pan_g11952.t1"/>
    </source>
</evidence>
<evidence type="ECO:0000313" key="1">
    <source>
        <dbReference type="Proteomes" id="UP000492821"/>
    </source>
</evidence>
<dbReference type="Proteomes" id="UP000492821">
    <property type="component" value="Unassembled WGS sequence"/>
</dbReference>
<dbReference type="WBParaSite" id="Pan_g11952.t1">
    <property type="protein sequence ID" value="Pan_g11952.t1"/>
    <property type="gene ID" value="Pan_g11952"/>
</dbReference>
<keyword evidence="1" id="KW-1185">Reference proteome</keyword>
<proteinExistence type="predicted"/>
<dbReference type="AlphaFoldDB" id="A0A7E4URH2"/>
<reference evidence="1" key="1">
    <citation type="journal article" date="2013" name="Genetics">
        <title>The draft genome and transcriptome of Panagrellus redivivus are shaped by the harsh demands of a free-living lifestyle.</title>
        <authorList>
            <person name="Srinivasan J."/>
            <person name="Dillman A.R."/>
            <person name="Macchietto M.G."/>
            <person name="Heikkinen L."/>
            <person name="Lakso M."/>
            <person name="Fracchia K.M."/>
            <person name="Antoshechkin I."/>
            <person name="Mortazavi A."/>
            <person name="Wong G."/>
            <person name="Sternberg P.W."/>
        </authorList>
    </citation>
    <scope>NUCLEOTIDE SEQUENCE [LARGE SCALE GENOMIC DNA]</scope>
    <source>
        <strain evidence="1">MT8872</strain>
    </source>
</reference>
<protein>
    <submittedName>
        <fullName evidence="2">Cyclin N-terminal domain-containing protein</fullName>
    </submittedName>
</protein>
<accession>A0A7E4URH2</accession>
<organism evidence="1 2">
    <name type="scientific">Panagrellus redivivus</name>
    <name type="common">Microworm</name>
    <dbReference type="NCBI Taxonomy" id="6233"/>
    <lineage>
        <taxon>Eukaryota</taxon>
        <taxon>Metazoa</taxon>
        <taxon>Ecdysozoa</taxon>
        <taxon>Nematoda</taxon>
        <taxon>Chromadorea</taxon>
        <taxon>Rhabditida</taxon>
        <taxon>Tylenchina</taxon>
        <taxon>Panagrolaimomorpha</taxon>
        <taxon>Panagrolaimoidea</taxon>
        <taxon>Panagrolaimidae</taxon>
        <taxon>Panagrellus</taxon>
    </lineage>
</organism>
<sequence>MVGIMANLPEIVKISTLDDQVMEVTGKVISECTTLMRALELPYDPITHEMFVPVRSAKLKNAVKLLEFFDLDRPFIPEVDRHFFLQGDHPGMTFLHGLSDEKKAEMKYVIEYLECDRLIDCLGVYILDTIKESCTYDDIPECLEICTTDNKIITVSKKVIKECKTLRKHYKKYGTDVKLVTFESRMYASILMVLGLCDLKTPHVAIAWPAENAQMTPAYSRNVLAFWKANQSVMNYFNSMTNSDLYEITVVMMALGITRICDLYRVYVEEKRTHLM</sequence>